<dbReference type="PANTHER" id="PTHR39601:SF2">
    <property type="entry name" value="CHORIOGENIN HMINOR"/>
    <property type="match status" value="1"/>
</dbReference>
<protein>
    <recommendedName>
        <fullName evidence="2">DUF8004 domain-containing protein</fullName>
    </recommendedName>
</protein>
<feature type="region of interest" description="Disordered" evidence="1">
    <location>
        <begin position="872"/>
        <end position="930"/>
    </location>
</feature>
<feature type="region of interest" description="Disordered" evidence="1">
    <location>
        <begin position="609"/>
        <end position="634"/>
    </location>
</feature>
<evidence type="ECO:0000313" key="3">
    <source>
        <dbReference type="EMBL" id="RFU33794.1"/>
    </source>
</evidence>
<feature type="compositionally biased region" description="Low complexity" evidence="1">
    <location>
        <begin position="800"/>
        <end position="814"/>
    </location>
</feature>
<proteinExistence type="predicted"/>
<keyword evidence="4" id="KW-1185">Reference proteome</keyword>
<feature type="compositionally biased region" description="Basic and acidic residues" evidence="1">
    <location>
        <begin position="8"/>
        <end position="21"/>
    </location>
</feature>
<dbReference type="Proteomes" id="UP000258309">
    <property type="component" value="Unassembled WGS sequence"/>
</dbReference>
<feature type="compositionally biased region" description="Low complexity" evidence="1">
    <location>
        <begin position="165"/>
        <end position="177"/>
    </location>
</feature>
<dbReference type="InterPro" id="IPR058317">
    <property type="entry name" value="DUF8004"/>
</dbReference>
<feature type="compositionally biased region" description="Polar residues" evidence="1">
    <location>
        <begin position="612"/>
        <end position="625"/>
    </location>
</feature>
<feature type="region of interest" description="Disordered" evidence="1">
    <location>
        <begin position="1"/>
        <end position="21"/>
    </location>
</feature>
<feature type="non-terminal residue" evidence="3">
    <location>
        <position position="947"/>
    </location>
</feature>
<feature type="compositionally biased region" description="Basic and acidic residues" evidence="1">
    <location>
        <begin position="121"/>
        <end position="130"/>
    </location>
</feature>
<feature type="domain" description="DUF8004" evidence="2">
    <location>
        <begin position="389"/>
        <end position="481"/>
    </location>
</feature>
<dbReference type="STRING" id="5539.A0A3E2HK67"/>
<feature type="region of interest" description="Disordered" evidence="1">
    <location>
        <begin position="799"/>
        <end position="840"/>
    </location>
</feature>
<comment type="caution">
    <text evidence="3">The sequence shown here is derived from an EMBL/GenBank/DDBJ whole genome shotgun (WGS) entry which is preliminary data.</text>
</comment>
<dbReference type="Pfam" id="PF26013">
    <property type="entry name" value="DUF8004"/>
    <property type="match status" value="1"/>
</dbReference>
<accession>A0A3E2HK67</accession>
<organism evidence="3 4">
    <name type="scientific">Scytalidium lignicola</name>
    <name type="common">Hyphomycete</name>
    <dbReference type="NCBI Taxonomy" id="5539"/>
    <lineage>
        <taxon>Eukaryota</taxon>
        <taxon>Fungi</taxon>
        <taxon>Dikarya</taxon>
        <taxon>Ascomycota</taxon>
        <taxon>Pezizomycotina</taxon>
        <taxon>Leotiomycetes</taxon>
        <taxon>Leotiomycetes incertae sedis</taxon>
        <taxon>Scytalidium</taxon>
    </lineage>
</organism>
<dbReference type="PANTHER" id="PTHR39601">
    <property type="entry name" value="CHORIOGENIN HMINOR"/>
    <property type="match status" value="1"/>
</dbReference>
<gene>
    <name evidence="3" type="ORF">B7463_g2532</name>
</gene>
<feature type="region of interest" description="Disordered" evidence="1">
    <location>
        <begin position="275"/>
        <end position="294"/>
    </location>
</feature>
<dbReference type="OMA" id="IKRWIGA"/>
<reference evidence="3 4" key="1">
    <citation type="submission" date="2018-05" db="EMBL/GenBank/DDBJ databases">
        <title>Draft genome sequence of Scytalidium lignicola DSM 105466, a ubiquitous saprotrophic fungus.</title>
        <authorList>
            <person name="Buettner E."/>
            <person name="Gebauer A.M."/>
            <person name="Hofrichter M."/>
            <person name="Liers C."/>
            <person name="Kellner H."/>
        </authorList>
    </citation>
    <scope>NUCLEOTIDE SEQUENCE [LARGE SCALE GENOMIC DNA]</scope>
    <source>
        <strain evidence="3 4">DSM 105466</strain>
    </source>
</reference>
<name>A0A3E2HK67_SCYLI</name>
<evidence type="ECO:0000313" key="4">
    <source>
        <dbReference type="Proteomes" id="UP000258309"/>
    </source>
</evidence>
<evidence type="ECO:0000256" key="1">
    <source>
        <dbReference type="SAM" id="MobiDB-lite"/>
    </source>
</evidence>
<feature type="non-terminal residue" evidence="3">
    <location>
        <position position="1"/>
    </location>
</feature>
<sequence length="947" mass="106295">MSGRSAYVRKEKTKLKDKSHHVSIDRSASILADYPVNKSKGMPTLNDSEHHGKLYDSRPITAKSIASSGSDELAYARVRHPPLPVIDVSGIEKSSFRSIMDKRSEGIRKGLSKTFGGGKKKQAELEEVARPHSSSTGHSSHAHEVREVVEEELMSVPAVKPRTSQQQKQQQEQGRQQVPEDQSYPRSGPPQTKLPPIPQGPQLRRWIGNGRPPKPWNKLRKDPELWDPNGDTLVFLSNEAPRSARPPPSFRLSSHVLEATESRVLITMLREGTIDDGNGFNMPPSPVGSPTTKSSLYVRPASRQQGGPTPPVSEYSAGVYDGQVSYEIFFPVPAGLTKSESLRHQVTTRNVFALLFQASLVGLNLYQALNDLHKRLEVFMPPETDIAQLLIDYIAGRGIDDVRNSPSTAAALLAWSETPGVRWEEGWRESFIHTAGMYNKFDGISEFRYITPITKALLERSSLEVQVRVNAAEDRLANFDFSDMWPLMSEKRTPAQLSFERLRKFFLQHYEYTYEIWPPHIQYGEDTWLTRSLVERLQKDFGALYDYIVNRNVVWDCSEERSGRKWNIVNPDNKGFEADSEDIPFTDILVAFDNRHKYPHIPHPYPLVPESVSMTTKPSDSNLRATSRRARTGDEKMAERKAALAYTESTNIYLLGSDFTPNDLVDAFVRFEKADKVGDVDPYAARRGRWVLIYGILQTLATVAVDTPNMRYTDDVPYHLNPKLRGTPPWKGAIPNKEEAVHEVSYCWRVPTTWSSDMHESPTTISNHSFPLPHAYRNMKSYLPSTRSSSITVVDSENGSMAMSMKKSPSSVGSRSRRGTMASATSLAGGLGGGAPPRIPRDGELLGFHLSGTGYAPGIEKVDEYDFDWPMKEESRENSRTPNSRRDDSRSRSDMESGLAIERGRDRDKGRESQSARDSSRDGQDELAGVGSSAVELLIKDFDEFDF</sequence>
<dbReference type="OrthoDB" id="5302380at2759"/>
<evidence type="ECO:0000259" key="2">
    <source>
        <dbReference type="Pfam" id="PF26013"/>
    </source>
</evidence>
<feature type="region of interest" description="Disordered" evidence="1">
    <location>
        <begin position="102"/>
        <end position="225"/>
    </location>
</feature>
<feature type="compositionally biased region" description="Basic and acidic residues" evidence="1">
    <location>
        <begin position="902"/>
        <end position="924"/>
    </location>
</feature>
<feature type="compositionally biased region" description="Basic and acidic residues" evidence="1">
    <location>
        <begin position="872"/>
        <end position="895"/>
    </location>
</feature>
<dbReference type="AlphaFoldDB" id="A0A3E2HK67"/>
<dbReference type="EMBL" id="NCSJ02000030">
    <property type="protein sequence ID" value="RFU33794.1"/>
    <property type="molecule type" value="Genomic_DNA"/>
</dbReference>